<evidence type="ECO:0000256" key="15">
    <source>
        <dbReference type="PIRSR" id="PIRSR000350-4"/>
    </source>
</evidence>
<dbReference type="InterPro" id="IPR023753">
    <property type="entry name" value="FAD/NAD-binding_dom"/>
</dbReference>
<keyword evidence="8 16" id="KW-0560">Oxidoreductase</keyword>
<evidence type="ECO:0000256" key="10">
    <source>
        <dbReference type="ARBA" id="ARBA00023157"/>
    </source>
</evidence>
<dbReference type="InterPro" id="IPR012999">
    <property type="entry name" value="Pyr_OxRdtase_I_AS"/>
</dbReference>
<dbReference type="SUPFAM" id="SSF55424">
    <property type="entry name" value="FAD/NAD-linked reductases, dimerisation (C-terminal) domain"/>
    <property type="match status" value="1"/>
</dbReference>
<evidence type="ECO:0000256" key="14">
    <source>
        <dbReference type="PIRSR" id="PIRSR000350-3"/>
    </source>
</evidence>
<feature type="domain" description="FAD/NAD(P)-binding" evidence="18">
    <location>
        <begin position="4"/>
        <end position="322"/>
    </location>
</feature>
<evidence type="ECO:0000259" key="17">
    <source>
        <dbReference type="Pfam" id="PF02852"/>
    </source>
</evidence>
<feature type="binding site" evidence="14">
    <location>
        <begin position="141"/>
        <end position="143"/>
    </location>
    <ligand>
        <name>FAD</name>
        <dbReference type="ChEBI" id="CHEBI:57692"/>
    </ligand>
</feature>
<accession>A0A372LJ70</accession>
<comment type="subcellular location">
    <subcellularLocation>
        <location evidence="1">Cytoplasm</location>
    </subcellularLocation>
</comment>
<dbReference type="InterPro" id="IPR001100">
    <property type="entry name" value="Pyr_nuc-diS_OxRdtase"/>
</dbReference>
<dbReference type="OrthoDB" id="9800167at2"/>
<dbReference type="SUPFAM" id="SSF51905">
    <property type="entry name" value="FAD/NAD(P)-binding domain"/>
    <property type="match status" value="1"/>
</dbReference>
<dbReference type="EC" id="1.8.1.4" evidence="3 16"/>
<dbReference type="GO" id="GO:0006103">
    <property type="term" value="P:2-oxoglutarate metabolic process"/>
    <property type="evidence" value="ECO:0007669"/>
    <property type="project" value="TreeGrafter"/>
</dbReference>
<dbReference type="Proteomes" id="UP000262939">
    <property type="component" value="Unassembled WGS sequence"/>
</dbReference>
<gene>
    <name evidence="19" type="primary">lpdA</name>
    <name evidence="19" type="ORF">D0466_02490</name>
</gene>
<feature type="active site" description="Proton acceptor" evidence="13">
    <location>
        <position position="439"/>
    </location>
</feature>
<organism evidence="19 20">
    <name type="scientific">Peribacillus glennii</name>
    <dbReference type="NCBI Taxonomy" id="2303991"/>
    <lineage>
        <taxon>Bacteria</taxon>
        <taxon>Bacillati</taxon>
        <taxon>Bacillota</taxon>
        <taxon>Bacilli</taxon>
        <taxon>Bacillales</taxon>
        <taxon>Bacillaceae</taxon>
        <taxon>Peribacillus</taxon>
    </lineage>
</organism>
<dbReference type="GO" id="GO:0005737">
    <property type="term" value="C:cytoplasm"/>
    <property type="evidence" value="ECO:0007669"/>
    <property type="project" value="UniProtKB-SubCell"/>
</dbReference>
<evidence type="ECO:0000256" key="12">
    <source>
        <dbReference type="ARBA" id="ARBA00049187"/>
    </source>
</evidence>
<dbReference type="AlphaFoldDB" id="A0A372LJ70"/>
<dbReference type="Pfam" id="PF07992">
    <property type="entry name" value="Pyr_redox_2"/>
    <property type="match status" value="1"/>
</dbReference>
<proteinExistence type="inferred from homology"/>
<keyword evidence="14" id="KW-0547">Nucleotide-binding</keyword>
<dbReference type="PANTHER" id="PTHR22912">
    <property type="entry name" value="DISULFIDE OXIDOREDUCTASE"/>
    <property type="match status" value="1"/>
</dbReference>
<dbReference type="Pfam" id="PF02852">
    <property type="entry name" value="Pyr_redox_dim"/>
    <property type="match status" value="1"/>
</dbReference>
<evidence type="ECO:0000259" key="18">
    <source>
        <dbReference type="Pfam" id="PF07992"/>
    </source>
</evidence>
<comment type="cofactor">
    <cofactor evidence="14 16">
        <name>FAD</name>
        <dbReference type="ChEBI" id="CHEBI:57692"/>
    </cofactor>
    <text evidence="14 16">Binds 1 FAD per subunit.</text>
</comment>
<keyword evidence="7 14" id="KW-0274">FAD</keyword>
<evidence type="ECO:0000256" key="3">
    <source>
        <dbReference type="ARBA" id="ARBA00012608"/>
    </source>
</evidence>
<feature type="binding site" evidence="14">
    <location>
        <position position="269"/>
    </location>
    <ligand>
        <name>NAD(+)</name>
        <dbReference type="ChEBI" id="CHEBI:57540"/>
    </ligand>
</feature>
<keyword evidence="6 16" id="KW-0285">Flavoprotein</keyword>
<dbReference type="InterPro" id="IPR036188">
    <property type="entry name" value="FAD/NAD-bd_sf"/>
</dbReference>
<keyword evidence="20" id="KW-1185">Reference proteome</keyword>
<dbReference type="NCBIfam" id="TIGR01350">
    <property type="entry name" value="lipoamide_DH"/>
    <property type="match status" value="1"/>
</dbReference>
<dbReference type="PRINTS" id="PR00411">
    <property type="entry name" value="PNDRDTASEI"/>
</dbReference>
<keyword evidence="11 16" id="KW-0676">Redox-active center</keyword>
<evidence type="ECO:0000256" key="7">
    <source>
        <dbReference type="ARBA" id="ARBA00022827"/>
    </source>
</evidence>
<dbReference type="Gene3D" id="3.50.50.60">
    <property type="entry name" value="FAD/NAD(P)-binding domain"/>
    <property type="match status" value="2"/>
</dbReference>
<feature type="binding site" evidence="14">
    <location>
        <position position="307"/>
    </location>
    <ligand>
        <name>FAD</name>
        <dbReference type="ChEBI" id="CHEBI:57692"/>
    </ligand>
</feature>
<evidence type="ECO:0000256" key="5">
    <source>
        <dbReference type="ARBA" id="ARBA00022490"/>
    </source>
</evidence>
<evidence type="ECO:0000256" key="16">
    <source>
        <dbReference type="RuleBase" id="RU003692"/>
    </source>
</evidence>
<evidence type="ECO:0000256" key="2">
    <source>
        <dbReference type="ARBA" id="ARBA00007532"/>
    </source>
</evidence>
<protein>
    <recommendedName>
        <fullName evidence="4 16">Dihydrolipoyl dehydrogenase</fullName>
        <ecNumber evidence="3 16">1.8.1.4</ecNumber>
    </recommendedName>
</protein>
<evidence type="ECO:0000256" key="4">
    <source>
        <dbReference type="ARBA" id="ARBA00016961"/>
    </source>
</evidence>
<dbReference type="PIRSF" id="PIRSF000350">
    <property type="entry name" value="Mercury_reductase_MerA"/>
    <property type="match status" value="1"/>
</dbReference>
<feature type="domain" description="Pyridine nucleotide-disulphide oxidoreductase dimerisation" evidence="17">
    <location>
        <begin position="341"/>
        <end position="450"/>
    </location>
</feature>
<evidence type="ECO:0000256" key="8">
    <source>
        <dbReference type="ARBA" id="ARBA00023002"/>
    </source>
</evidence>
<evidence type="ECO:0000313" key="19">
    <source>
        <dbReference type="EMBL" id="RFU66014.1"/>
    </source>
</evidence>
<evidence type="ECO:0000256" key="1">
    <source>
        <dbReference type="ARBA" id="ARBA00004496"/>
    </source>
</evidence>
<evidence type="ECO:0000256" key="13">
    <source>
        <dbReference type="PIRSR" id="PIRSR000350-2"/>
    </source>
</evidence>
<reference evidence="19 20" key="1">
    <citation type="submission" date="2018-08" db="EMBL/GenBank/DDBJ databases">
        <title>Bacillus chawlae sp. nov., Bacillus glennii sp. nov., and Bacillus saganii sp. nov. Isolated from the Vehicle Assembly Building at Kennedy Space Center where the Viking Spacecraft were Assembled.</title>
        <authorList>
            <person name="Seuylemezian A."/>
            <person name="Vaishampayan P."/>
        </authorList>
    </citation>
    <scope>NUCLEOTIDE SEQUENCE [LARGE SCALE GENOMIC DNA]</scope>
    <source>
        <strain evidence="19 20">V44-8</strain>
    </source>
</reference>
<dbReference type="GO" id="GO:0050660">
    <property type="term" value="F:flavin adenine dinucleotide binding"/>
    <property type="evidence" value="ECO:0007669"/>
    <property type="project" value="InterPro"/>
</dbReference>
<comment type="miscellaneous">
    <text evidence="16">The active site is a redox-active disulfide bond.</text>
</comment>
<evidence type="ECO:0000256" key="11">
    <source>
        <dbReference type="ARBA" id="ARBA00023284"/>
    </source>
</evidence>
<evidence type="ECO:0000256" key="6">
    <source>
        <dbReference type="ARBA" id="ARBA00022630"/>
    </source>
</evidence>
<evidence type="ECO:0000256" key="9">
    <source>
        <dbReference type="ARBA" id="ARBA00023027"/>
    </source>
</evidence>
<comment type="catalytic activity">
    <reaction evidence="12 16">
        <text>N(6)-[(R)-dihydrolipoyl]-L-lysyl-[protein] + NAD(+) = N(6)-[(R)-lipoyl]-L-lysyl-[protein] + NADH + H(+)</text>
        <dbReference type="Rhea" id="RHEA:15045"/>
        <dbReference type="Rhea" id="RHEA-COMP:10474"/>
        <dbReference type="Rhea" id="RHEA-COMP:10475"/>
        <dbReference type="ChEBI" id="CHEBI:15378"/>
        <dbReference type="ChEBI" id="CHEBI:57540"/>
        <dbReference type="ChEBI" id="CHEBI:57945"/>
        <dbReference type="ChEBI" id="CHEBI:83099"/>
        <dbReference type="ChEBI" id="CHEBI:83100"/>
        <dbReference type="EC" id="1.8.1.4"/>
    </reaction>
</comment>
<keyword evidence="5" id="KW-0963">Cytoplasm</keyword>
<dbReference type="InterPro" id="IPR006258">
    <property type="entry name" value="Lipoamide_DH"/>
</dbReference>
<comment type="similarity">
    <text evidence="2 16">Belongs to the class-I pyridine nucleotide-disulfide oxidoreductase family.</text>
</comment>
<dbReference type="PANTHER" id="PTHR22912:SF217">
    <property type="entry name" value="DIHYDROLIPOYL DEHYDROGENASE"/>
    <property type="match status" value="1"/>
</dbReference>
<keyword evidence="10" id="KW-1015">Disulfide bond</keyword>
<dbReference type="FunFam" id="3.30.390.30:FF:000001">
    <property type="entry name" value="Dihydrolipoyl dehydrogenase"/>
    <property type="match status" value="1"/>
</dbReference>
<feature type="binding site" evidence="14">
    <location>
        <position position="50"/>
    </location>
    <ligand>
        <name>FAD</name>
        <dbReference type="ChEBI" id="CHEBI:57692"/>
    </ligand>
</feature>
<dbReference type="InterPro" id="IPR016156">
    <property type="entry name" value="FAD/NAD-linked_Rdtase_dimer_sf"/>
</dbReference>
<dbReference type="InterPro" id="IPR050151">
    <property type="entry name" value="Class-I_Pyr_Nuc-Dis_Oxidored"/>
</dbReference>
<dbReference type="Gene3D" id="3.30.390.30">
    <property type="match status" value="1"/>
</dbReference>
<evidence type="ECO:0000313" key="20">
    <source>
        <dbReference type="Proteomes" id="UP000262939"/>
    </source>
</evidence>
<keyword evidence="9 14" id="KW-0520">NAD</keyword>
<dbReference type="GO" id="GO:0004148">
    <property type="term" value="F:dihydrolipoyl dehydrogenase (NADH) activity"/>
    <property type="evidence" value="ECO:0007669"/>
    <property type="project" value="UniProtKB-EC"/>
</dbReference>
<feature type="binding site" evidence="14">
    <location>
        <begin position="178"/>
        <end position="185"/>
    </location>
    <ligand>
        <name>NAD(+)</name>
        <dbReference type="ChEBI" id="CHEBI:57540"/>
    </ligand>
</feature>
<feature type="binding site" evidence="14">
    <location>
        <position position="201"/>
    </location>
    <ligand>
        <name>NAD(+)</name>
        <dbReference type="ChEBI" id="CHEBI:57540"/>
    </ligand>
</feature>
<comment type="caution">
    <text evidence="19">The sequence shown here is derived from an EMBL/GenBank/DDBJ whole genome shotgun (WGS) entry which is preliminary data.</text>
</comment>
<dbReference type="InterPro" id="IPR004099">
    <property type="entry name" value="Pyr_nucl-diS_OxRdtase_dimer"/>
</dbReference>
<name>A0A372LJ70_9BACI</name>
<sequence>MKNYEVVVIGGGPGGYVAAEEAAKLCGSVALIENKYLGGTCLNSGCIPSKTLLRHSEVIELMEKAKNWGIEFGSVSISFEKMISRKTTVVENLRNGVASLLRNARVDVYNGTAIVESNHQINIELKYGSETITADKIIIATGSKPFVPSINGIENVGYHTSDSIFELASLPQSLVIVGGGIIGVEFACIFSALNVEVTIIEMADRLISAEDGEAADLISKKLAKDKVNILTSAKVQELSQNENGKMVRLETKNGEHISIQADELLLASGRTPNLSVISKLNLKKNGPFIAVNKQMETSIPHIYAVGDVIGGWQLAHVASAEGIVAAWNACNLFKEINYKVVPRCIYSSPEIASVGLTEKEAKEKGKSVRTEMFHFRASGKAMAMDESTGFIKLIADETYNEILGVTMVGPHVTEMISEASTLILLEGTVNELEAIIHPHPTLSEGIGEAARAWLHKKKVHAMS</sequence>
<dbReference type="PROSITE" id="PS00076">
    <property type="entry name" value="PYRIDINE_REDOX_1"/>
    <property type="match status" value="1"/>
</dbReference>
<dbReference type="EMBL" id="QVTD01000003">
    <property type="protein sequence ID" value="RFU66014.1"/>
    <property type="molecule type" value="Genomic_DNA"/>
</dbReference>
<feature type="disulfide bond" description="Redox-active" evidence="15">
    <location>
        <begin position="41"/>
        <end position="46"/>
    </location>
</feature>
<dbReference type="PRINTS" id="PR00368">
    <property type="entry name" value="FADPNR"/>
</dbReference>